<dbReference type="Proteomes" id="UP000246702">
    <property type="component" value="Unassembled WGS sequence"/>
</dbReference>
<dbReference type="CDD" id="cd08039">
    <property type="entry name" value="Adenylation_DNA_ligase_Fungal"/>
    <property type="match status" value="1"/>
</dbReference>
<evidence type="ECO:0000313" key="16">
    <source>
        <dbReference type="Proteomes" id="UP000246702"/>
    </source>
</evidence>
<keyword evidence="8" id="KW-0560">Oxidoreductase</keyword>
<dbReference type="RefSeq" id="XP_025465307.1">
    <property type="nucleotide sequence ID" value="XM_025613398.1"/>
</dbReference>
<accession>A0A317W5Z9</accession>
<evidence type="ECO:0000256" key="8">
    <source>
        <dbReference type="ARBA" id="ARBA00023002"/>
    </source>
</evidence>
<dbReference type="Gene3D" id="1.10.3260.10">
    <property type="entry name" value="DNA ligase, ATP-dependent, N-terminal domain"/>
    <property type="match status" value="1"/>
</dbReference>
<dbReference type="Pfam" id="PF00067">
    <property type="entry name" value="p450"/>
    <property type="match status" value="1"/>
</dbReference>
<dbReference type="Pfam" id="PF04675">
    <property type="entry name" value="DNA_ligase_A_N"/>
    <property type="match status" value="1"/>
</dbReference>
<evidence type="ECO:0000256" key="2">
    <source>
        <dbReference type="ARBA" id="ARBA00007572"/>
    </source>
</evidence>
<comment type="similarity">
    <text evidence="2">Belongs to the ATP-dependent DNA ligase family.</text>
</comment>
<dbReference type="GO" id="GO:0005506">
    <property type="term" value="F:iron ion binding"/>
    <property type="evidence" value="ECO:0007669"/>
    <property type="project" value="InterPro"/>
</dbReference>
<dbReference type="InterPro" id="IPR012310">
    <property type="entry name" value="DNA_ligase_ATP-dep_cent"/>
</dbReference>
<keyword evidence="6" id="KW-0547">Nucleotide-binding</keyword>
<feature type="binding site" description="axial binding residue" evidence="11">
    <location>
        <position position="437"/>
    </location>
    <ligand>
        <name>heme</name>
        <dbReference type="ChEBI" id="CHEBI:30413"/>
    </ligand>
    <ligandPart>
        <name>Fe</name>
        <dbReference type="ChEBI" id="CHEBI:18248"/>
    </ligandPart>
</feature>
<name>A0A317W5Z9_9EURO</name>
<feature type="transmembrane region" description="Helical" evidence="13">
    <location>
        <begin position="15"/>
        <end position="32"/>
    </location>
</feature>
<dbReference type="GO" id="GO:0004497">
    <property type="term" value="F:monooxygenase activity"/>
    <property type="evidence" value="ECO:0007669"/>
    <property type="project" value="InterPro"/>
</dbReference>
<evidence type="ECO:0000256" key="4">
    <source>
        <dbReference type="ARBA" id="ARBA00022598"/>
    </source>
</evidence>
<feature type="compositionally biased region" description="Polar residues" evidence="12">
    <location>
        <begin position="1211"/>
        <end position="1232"/>
    </location>
</feature>
<feature type="compositionally biased region" description="Basic and acidic residues" evidence="12">
    <location>
        <begin position="1306"/>
        <end position="1319"/>
    </location>
</feature>
<keyword evidence="5 11" id="KW-0479">Metal-binding</keyword>
<keyword evidence="10" id="KW-0539">Nucleus</keyword>
<dbReference type="GO" id="GO:0020037">
    <property type="term" value="F:heme binding"/>
    <property type="evidence" value="ECO:0007669"/>
    <property type="project" value="InterPro"/>
</dbReference>
<dbReference type="Pfam" id="PF01068">
    <property type="entry name" value="DNA_ligase_A_M"/>
    <property type="match status" value="1"/>
</dbReference>
<dbReference type="SUPFAM" id="SSF48264">
    <property type="entry name" value="Cytochrome P450"/>
    <property type="match status" value="1"/>
</dbReference>
<evidence type="ECO:0000256" key="12">
    <source>
        <dbReference type="SAM" id="MobiDB-lite"/>
    </source>
</evidence>
<dbReference type="GO" id="GO:0005524">
    <property type="term" value="F:ATP binding"/>
    <property type="evidence" value="ECO:0007669"/>
    <property type="project" value="UniProtKB-KW"/>
</dbReference>
<feature type="compositionally biased region" description="Polar residues" evidence="12">
    <location>
        <begin position="1284"/>
        <end position="1305"/>
    </location>
</feature>
<feature type="compositionally biased region" description="Low complexity" evidence="12">
    <location>
        <begin position="1201"/>
        <end position="1210"/>
    </location>
</feature>
<evidence type="ECO:0000256" key="13">
    <source>
        <dbReference type="SAM" id="Phobius"/>
    </source>
</evidence>
<evidence type="ECO:0000256" key="9">
    <source>
        <dbReference type="ARBA" id="ARBA00023004"/>
    </source>
</evidence>
<dbReference type="GO" id="GO:0032807">
    <property type="term" value="C:DNA ligase IV complex"/>
    <property type="evidence" value="ECO:0007669"/>
    <property type="project" value="TreeGrafter"/>
</dbReference>
<evidence type="ECO:0000256" key="11">
    <source>
        <dbReference type="PIRSR" id="PIRSR602403-1"/>
    </source>
</evidence>
<keyword evidence="13" id="KW-0812">Transmembrane</keyword>
<dbReference type="InterPro" id="IPR012308">
    <property type="entry name" value="DNA_ligase_ATP-dep_N"/>
</dbReference>
<dbReference type="InterPro" id="IPR001128">
    <property type="entry name" value="Cyt_P450"/>
</dbReference>
<comment type="caution">
    <text evidence="15">The sequence shown here is derived from an EMBL/GenBank/DDBJ whole genome shotgun (WGS) entry which is preliminary data.</text>
</comment>
<organism evidence="15 16">
    <name type="scientific">Aspergillus sclerotioniger CBS 115572</name>
    <dbReference type="NCBI Taxonomy" id="1450535"/>
    <lineage>
        <taxon>Eukaryota</taxon>
        <taxon>Fungi</taxon>
        <taxon>Dikarya</taxon>
        <taxon>Ascomycota</taxon>
        <taxon>Pezizomycotina</taxon>
        <taxon>Eurotiomycetes</taxon>
        <taxon>Eurotiomycetidae</taxon>
        <taxon>Eurotiales</taxon>
        <taxon>Aspergillaceae</taxon>
        <taxon>Aspergillus</taxon>
        <taxon>Aspergillus subgen. Circumdati</taxon>
    </lineage>
</organism>
<dbReference type="Gene3D" id="1.10.630.10">
    <property type="entry name" value="Cytochrome P450"/>
    <property type="match status" value="2"/>
</dbReference>
<dbReference type="GO" id="GO:0003910">
    <property type="term" value="F:DNA ligase (ATP) activity"/>
    <property type="evidence" value="ECO:0007669"/>
    <property type="project" value="InterPro"/>
</dbReference>
<evidence type="ECO:0000256" key="10">
    <source>
        <dbReference type="ARBA" id="ARBA00023242"/>
    </source>
</evidence>
<comment type="cofactor">
    <cofactor evidence="1 11">
        <name>heme</name>
        <dbReference type="ChEBI" id="CHEBI:30413"/>
    </cofactor>
</comment>
<dbReference type="GO" id="GO:0016705">
    <property type="term" value="F:oxidoreductase activity, acting on paired donors, with incorporation or reduction of molecular oxygen"/>
    <property type="evidence" value="ECO:0007669"/>
    <property type="project" value="InterPro"/>
</dbReference>
<keyword evidence="13" id="KW-0472">Membrane</keyword>
<dbReference type="PRINTS" id="PR00465">
    <property type="entry name" value="EP450IV"/>
</dbReference>
<dbReference type="STRING" id="1450535.A0A317W5Z9"/>
<keyword evidence="9 11" id="KW-0408">Iron</keyword>
<evidence type="ECO:0000313" key="15">
    <source>
        <dbReference type="EMBL" id="PWY80448.1"/>
    </source>
</evidence>
<dbReference type="InterPro" id="IPR036396">
    <property type="entry name" value="Cyt_P450_sf"/>
</dbReference>
<evidence type="ECO:0000256" key="3">
    <source>
        <dbReference type="ARBA" id="ARBA00010617"/>
    </source>
</evidence>
<keyword evidence="11" id="KW-0349">Heme</keyword>
<keyword evidence="7" id="KW-0067">ATP-binding</keyword>
<comment type="similarity">
    <text evidence="3">Belongs to the cytochrome P450 family.</text>
</comment>
<dbReference type="PANTHER" id="PTHR45997">
    <property type="entry name" value="DNA LIGASE 4"/>
    <property type="match status" value="1"/>
</dbReference>
<dbReference type="GO" id="GO:0006310">
    <property type="term" value="P:DNA recombination"/>
    <property type="evidence" value="ECO:0007669"/>
    <property type="project" value="InterPro"/>
</dbReference>
<dbReference type="InterPro" id="IPR036599">
    <property type="entry name" value="DNA_ligase_N_sf"/>
</dbReference>
<keyword evidence="4" id="KW-0436">Ligase</keyword>
<feature type="transmembrane region" description="Helical" evidence="13">
    <location>
        <begin position="53"/>
        <end position="73"/>
    </location>
</feature>
<dbReference type="InterPro" id="IPR012340">
    <property type="entry name" value="NA-bd_OB-fold"/>
</dbReference>
<dbReference type="GO" id="GO:0006297">
    <property type="term" value="P:nucleotide-excision repair, DNA gap filling"/>
    <property type="evidence" value="ECO:0007669"/>
    <property type="project" value="TreeGrafter"/>
</dbReference>
<dbReference type="InterPro" id="IPR029710">
    <property type="entry name" value="LIG4"/>
</dbReference>
<dbReference type="GO" id="GO:0003677">
    <property type="term" value="F:DNA binding"/>
    <property type="evidence" value="ECO:0007669"/>
    <property type="project" value="InterPro"/>
</dbReference>
<keyword evidence="13" id="KW-1133">Transmembrane helix</keyword>
<dbReference type="OrthoDB" id="2160351at2759"/>
<evidence type="ECO:0000256" key="5">
    <source>
        <dbReference type="ARBA" id="ARBA00022723"/>
    </source>
</evidence>
<evidence type="ECO:0000259" key="14">
    <source>
        <dbReference type="PROSITE" id="PS50160"/>
    </source>
</evidence>
<dbReference type="SUPFAM" id="SSF56091">
    <property type="entry name" value="DNA ligase/mRNA capping enzyme, catalytic domain"/>
    <property type="match status" value="1"/>
</dbReference>
<evidence type="ECO:0000256" key="1">
    <source>
        <dbReference type="ARBA" id="ARBA00001971"/>
    </source>
</evidence>
<dbReference type="EMBL" id="MSFK01000022">
    <property type="protein sequence ID" value="PWY80448.1"/>
    <property type="molecule type" value="Genomic_DNA"/>
</dbReference>
<dbReference type="Gene3D" id="2.40.50.140">
    <property type="entry name" value="Nucleic acid-binding proteins"/>
    <property type="match status" value="1"/>
</dbReference>
<evidence type="ECO:0000256" key="6">
    <source>
        <dbReference type="ARBA" id="ARBA00022741"/>
    </source>
</evidence>
<evidence type="ECO:0000256" key="7">
    <source>
        <dbReference type="ARBA" id="ARBA00022840"/>
    </source>
</evidence>
<feature type="domain" description="ATP-dependent DNA ligase family profile" evidence="14">
    <location>
        <begin position="946"/>
        <end position="1063"/>
    </location>
</feature>
<sequence length="1504" mass="171061">MSYSFIDHVGQGQRLGLMAMVLFAALVLRFAMKLSQARMKFRRLRSQHIFYRDWAFDANFIQTFGFYMSKYWMKFFPGEKECPPVIYVDVWPISRPMAFSLKAYVSNQMEIGSSLPKSPMQGVFLDPITSGKDLNCMHGEWRMWRSRFNPGFSRGNIRTWIPAVLEEIEAFAHALRNLSGGTGEWGQVFPMEQISSNLAFDVTGRVVLNTRLNSQSPYPSPFTLAFREQLARMEVTLSPRKLLWRATPWFKLVRALAGYPRPTHDNPVGSGGILQRACNQLMIFFFGGDDALSITIPRIFRQLQLNQECVAKLQAEHDAVLGSDPSLAAVKVREAPHILDSLPYTLGVIKETLRMNPATITVREGLPSFNFRIDGADEPWPTDGFDLFDSSISIHHDPEVFPDPDKFIPERFLVPKSDALHPAKNMWRGFQLGPRECIGQELAIVVLKLVLVFTVRTFHVEMAWDEWDELRELQGQHHTPKMVLRCTSEYGSHPTVKAIKSNQIPRALTSCYTEMKSRVCAAYDTHNRAGFFKRRALRHDFYMGFKFAHLCDLLSSLESNRLVKAAHEAKAINSDARAVTRWFAQYDKQIRDNTTDQLALLSCMFPEKRTDRVYWLQATKLEKVIARCLLLGSSRRQELERWCVSGGIDLGQAVENVMRQAENHVISGQEVTVEEIDYALKRIASRCKFSGPQVRRQRTAVNVDEELSSLYRRLSSREAKWLTRMILKSYFPVILPMKLTMRSVHFLLPHLLLFQDSFESALSMLTSGPMSHFPPHPEPDLAQDLGLIALRYLSPDVGVKIGRPDYYKARSIKHCCRMIGNRRMSIERKYDGEYCQIHIDLSKRLNPIQIFSKSGKDSTEDRAGIHQVVSDSLKLGMPGCKISRRCILEGELLVWSDKHGNIVDFHKLRRFISRSGTFIGIGSDSPPQPYEHLMIVFFDILLVDDNDIIQAIPGRADISEQWVLDFSRYESQSRLESIFQKGIYQRWEGFVLKGCEDPYFTIFPREVSNSSGHWIKLKKDYIPGLGDTVDLAIIGARYDSQDAMVLQRVKKLLWTEFFIGCLVNKEDVVQFGVTPKFRLLDVINHNCMNIKHMQILSQFGEFSACNTDSGHGFMLEYGESISTSLDVVFKNPFVVEMLGSGFEKPSGARYFALRFPRIIKIHWDRSFEDAAEDPDDLEYDSAKRLKQGNPASDYGTDNSQSLETTESSLTRASENQTSEVSIPLSNLASASHGSLCDPTRQRQPKRRHETSAMQRVIPIHRDPSGDSSPSPPPPMDYNVHGQYLTDNENLSSHTTGQRKNSAHITESSHKVKASRERQGFEAPSDPLKSTEANLSRGYPNHIPTGSQKPGKRLQSPLKQIPIYVHHFSPNENLTPLPIPATWRTSSTLNPFLRTLLSQYSQSLLKTSNPHAASQNTVYGLIILPSKQNALGTVLPDLRRGLSKTLQPYHPANPQTGKIFILDSNLLSLTTTTHNDTRFCLRQTWENISKESFFACVKWSFKGPP</sequence>
<feature type="region of interest" description="Disordered" evidence="12">
    <location>
        <begin position="1185"/>
        <end position="1353"/>
    </location>
</feature>
<dbReference type="Gene3D" id="3.30.470.30">
    <property type="entry name" value="DNA ligase/mRNA capping enzyme"/>
    <property type="match status" value="1"/>
</dbReference>
<dbReference type="PROSITE" id="PS50160">
    <property type="entry name" value="DNA_LIGASE_A3"/>
    <property type="match status" value="1"/>
</dbReference>
<reference evidence="15 16" key="1">
    <citation type="submission" date="2016-12" db="EMBL/GenBank/DDBJ databases">
        <title>The genomes of Aspergillus section Nigri reveals drivers in fungal speciation.</title>
        <authorList>
            <consortium name="DOE Joint Genome Institute"/>
            <person name="Vesth T.C."/>
            <person name="Nybo J."/>
            <person name="Theobald S."/>
            <person name="Brandl J."/>
            <person name="Frisvad J.C."/>
            <person name="Nielsen K.F."/>
            <person name="Lyhne E.K."/>
            <person name="Kogle M.E."/>
            <person name="Kuo A."/>
            <person name="Riley R."/>
            <person name="Clum A."/>
            <person name="Nolan M."/>
            <person name="Lipzen A."/>
            <person name="Salamov A."/>
            <person name="Henrissat B."/>
            <person name="Wiebenga A."/>
            <person name="De Vries R.P."/>
            <person name="Grigoriev I.V."/>
            <person name="Mortensen U.H."/>
            <person name="Andersen M.R."/>
            <person name="Baker S.E."/>
        </authorList>
    </citation>
    <scope>NUCLEOTIDE SEQUENCE [LARGE SCALE GENOMIC DNA]</scope>
    <source>
        <strain evidence="15 16">CBS 115572</strain>
    </source>
</reference>
<dbReference type="GeneID" id="37115541"/>
<protein>
    <recommendedName>
        <fullName evidence="14">ATP-dependent DNA ligase family profile domain-containing protein</fullName>
    </recommendedName>
</protein>
<dbReference type="PANTHER" id="PTHR45997:SF2">
    <property type="entry name" value="ATP DEPENDENT DNA LIGASE DOMAIN PROTEIN (AFU_ORTHOLOGUE AFUA_5G02430)"/>
    <property type="match status" value="1"/>
</dbReference>
<proteinExistence type="inferred from homology"/>
<dbReference type="GO" id="GO:0006303">
    <property type="term" value="P:double-strand break repair via nonhomologous end joining"/>
    <property type="evidence" value="ECO:0007669"/>
    <property type="project" value="TreeGrafter"/>
</dbReference>
<gene>
    <name evidence="15" type="ORF">BO94DRAFT_548426</name>
</gene>
<keyword evidence="16" id="KW-1185">Reference proteome</keyword>
<dbReference type="InterPro" id="IPR002403">
    <property type="entry name" value="Cyt_P450_E_grp-IV"/>
</dbReference>